<name>A0A9Q3HXU1_9BASI</name>
<organism evidence="2 3">
    <name type="scientific">Austropuccinia psidii MF-1</name>
    <dbReference type="NCBI Taxonomy" id="1389203"/>
    <lineage>
        <taxon>Eukaryota</taxon>
        <taxon>Fungi</taxon>
        <taxon>Dikarya</taxon>
        <taxon>Basidiomycota</taxon>
        <taxon>Pucciniomycotina</taxon>
        <taxon>Pucciniomycetes</taxon>
        <taxon>Pucciniales</taxon>
        <taxon>Sphaerophragmiaceae</taxon>
        <taxon>Austropuccinia</taxon>
    </lineage>
</organism>
<evidence type="ECO:0000256" key="1">
    <source>
        <dbReference type="SAM" id="MobiDB-lite"/>
    </source>
</evidence>
<dbReference type="EMBL" id="AVOT02026964">
    <property type="protein sequence ID" value="MBW0518904.1"/>
    <property type="molecule type" value="Genomic_DNA"/>
</dbReference>
<proteinExistence type="predicted"/>
<evidence type="ECO:0000313" key="3">
    <source>
        <dbReference type="Proteomes" id="UP000765509"/>
    </source>
</evidence>
<dbReference type="AlphaFoldDB" id="A0A9Q3HXU1"/>
<evidence type="ECO:0000313" key="2">
    <source>
        <dbReference type="EMBL" id="MBW0518904.1"/>
    </source>
</evidence>
<sequence>MPQQPCKSSNTSMCGCRGPTLHMQILTLVQIPNNSNNGLHQGRLPTINTQILRLVQVPEAAQANPYACTGSQQLRPFLTPGPPLDNSKNSLHN</sequence>
<dbReference type="Proteomes" id="UP000765509">
    <property type="component" value="Unassembled WGS sequence"/>
</dbReference>
<keyword evidence="3" id="KW-1185">Reference proteome</keyword>
<feature type="region of interest" description="Disordered" evidence="1">
    <location>
        <begin position="71"/>
        <end position="93"/>
    </location>
</feature>
<gene>
    <name evidence="2" type="ORF">O181_058619</name>
</gene>
<comment type="caution">
    <text evidence="2">The sequence shown here is derived from an EMBL/GenBank/DDBJ whole genome shotgun (WGS) entry which is preliminary data.</text>
</comment>
<reference evidence="2" key="1">
    <citation type="submission" date="2021-03" db="EMBL/GenBank/DDBJ databases">
        <title>Draft genome sequence of rust myrtle Austropuccinia psidii MF-1, a brazilian biotype.</title>
        <authorList>
            <person name="Quecine M.C."/>
            <person name="Pachon D.M.R."/>
            <person name="Bonatelli M.L."/>
            <person name="Correr F.H."/>
            <person name="Franceschini L.M."/>
            <person name="Leite T.F."/>
            <person name="Margarido G.R.A."/>
            <person name="Almeida C.A."/>
            <person name="Ferrarezi J.A."/>
            <person name="Labate C.A."/>
        </authorList>
    </citation>
    <scope>NUCLEOTIDE SEQUENCE</scope>
    <source>
        <strain evidence="2">MF-1</strain>
    </source>
</reference>
<accession>A0A9Q3HXU1</accession>
<protein>
    <submittedName>
        <fullName evidence="2">Uncharacterized protein</fullName>
    </submittedName>
</protein>